<dbReference type="PANTHER" id="PTHR23175">
    <property type="entry name" value="PDZ DOMAIN-CONTAINING PROTEIN"/>
    <property type="match status" value="1"/>
</dbReference>
<organism evidence="3 4">
    <name type="scientific">Ataeniobius toweri</name>
    <dbReference type="NCBI Taxonomy" id="208326"/>
    <lineage>
        <taxon>Eukaryota</taxon>
        <taxon>Metazoa</taxon>
        <taxon>Chordata</taxon>
        <taxon>Craniata</taxon>
        <taxon>Vertebrata</taxon>
        <taxon>Euteleostomi</taxon>
        <taxon>Actinopterygii</taxon>
        <taxon>Neopterygii</taxon>
        <taxon>Teleostei</taxon>
        <taxon>Neoteleostei</taxon>
        <taxon>Acanthomorphata</taxon>
        <taxon>Ovalentaria</taxon>
        <taxon>Atherinomorphae</taxon>
        <taxon>Cyprinodontiformes</taxon>
        <taxon>Goodeidae</taxon>
        <taxon>Ataeniobius</taxon>
    </lineage>
</organism>
<dbReference type="InterPro" id="IPR036034">
    <property type="entry name" value="PDZ_sf"/>
</dbReference>
<dbReference type="EMBL" id="JAHUTI010079176">
    <property type="protein sequence ID" value="MED6257425.1"/>
    <property type="molecule type" value="Genomic_DNA"/>
</dbReference>
<comment type="caution">
    <text evidence="3">The sequence shown here is derived from an EMBL/GenBank/DDBJ whole genome shotgun (WGS) entry which is preliminary data.</text>
</comment>
<keyword evidence="2" id="KW-0963">Cytoplasm</keyword>
<dbReference type="Proteomes" id="UP001345963">
    <property type="component" value="Unassembled WGS sequence"/>
</dbReference>
<name>A0ABU7C6N6_9TELE</name>
<evidence type="ECO:0000313" key="3">
    <source>
        <dbReference type="EMBL" id="MED6257425.1"/>
    </source>
</evidence>
<sequence>MMASRWDPTFEEDERQQARSSFCENDCPEGRSLANCPAVQYSTEEEPFAWPRPKTVRLCRTSQGFGFTLRHFIVYPPESSLHCFPVNVCISFDLLLCVKIQMNQIM</sequence>
<gene>
    <name evidence="3" type="ORF">ATANTOWER_022734</name>
</gene>
<evidence type="ECO:0000313" key="4">
    <source>
        <dbReference type="Proteomes" id="UP001345963"/>
    </source>
</evidence>
<comment type="subcellular location">
    <subcellularLocation>
        <location evidence="1">Cytoplasm</location>
    </subcellularLocation>
</comment>
<keyword evidence="4" id="KW-1185">Reference proteome</keyword>
<proteinExistence type="predicted"/>
<dbReference type="PANTHER" id="PTHR23175:SF16">
    <property type="entry name" value="RHO GTPASE-ACTIVATING PROTEIN 21"/>
    <property type="match status" value="1"/>
</dbReference>
<evidence type="ECO:0000256" key="1">
    <source>
        <dbReference type="ARBA" id="ARBA00004496"/>
    </source>
</evidence>
<accession>A0ABU7C6N6</accession>
<dbReference type="Gene3D" id="2.30.42.10">
    <property type="match status" value="1"/>
</dbReference>
<evidence type="ECO:0000256" key="2">
    <source>
        <dbReference type="ARBA" id="ARBA00022490"/>
    </source>
</evidence>
<protein>
    <submittedName>
        <fullName evidence="3">Uncharacterized protein</fullName>
    </submittedName>
</protein>
<reference evidence="3 4" key="1">
    <citation type="submission" date="2021-07" db="EMBL/GenBank/DDBJ databases">
        <authorList>
            <person name="Palmer J.M."/>
        </authorList>
    </citation>
    <scope>NUCLEOTIDE SEQUENCE [LARGE SCALE GENOMIC DNA]</scope>
    <source>
        <strain evidence="3 4">AT_MEX2019</strain>
        <tissue evidence="3">Muscle</tissue>
    </source>
</reference>